<gene>
    <name evidence="1" type="ORF">DRJ31_08210</name>
</gene>
<dbReference type="EMBL" id="QMQV01000101">
    <property type="protein sequence ID" value="RLE47877.1"/>
    <property type="molecule type" value="Genomic_DNA"/>
</dbReference>
<proteinExistence type="predicted"/>
<dbReference type="AlphaFoldDB" id="A0A497EN93"/>
<dbReference type="Proteomes" id="UP000278475">
    <property type="component" value="Unassembled WGS sequence"/>
</dbReference>
<name>A0A497EN93_9CREN</name>
<protein>
    <submittedName>
        <fullName evidence="1">Uncharacterized protein</fullName>
    </submittedName>
</protein>
<comment type="caution">
    <text evidence="1">The sequence shown here is derived from an EMBL/GenBank/DDBJ whole genome shotgun (WGS) entry which is preliminary data.</text>
</comment>
<accession>A0A497EN93</accession>
<reference evidence="1 2" key="1">
    <citation type="submission" date="2018-06" db="EMBL/GenBank/DDBJ databases">
        <title>Extensive metabolic versatility and redundancy in microbially diverse, dynamic hydrothermal sediments.</title>
        <authorList>
            <person name="Dombrowski N."/>
            <person name="Teske A."/>
            <person name="Baker B.J."/>
        </authorList>
    </citation>
    <scope>NUCLEOTIDE SEQUENCE [LARGE SCALE GENOMIC DNA]</scope>
    <source>
        <strain evidence="1">B66_G16</strain>
    </source>
</reference>
<sequence>MASKIFKKLFKGKDRKIIEVKKVKCRSYSWEGVDVEIIIYDDGVTQVKCPIDCGRCGYRNMRARRRS</sequence>
<organism evidence="1 2">
    <name type="scientific">Thermoproteota archaeon</name>
    <dbReference type="NCBI Taxonomy" id="2056631"/>
    <lineage>
        <taxon>Archaea</taxon>
        <taxon>Thermoproteota</taxon>
    </lineage>
</organism>
<evidence type="ECO:0000313" key="1">
    <source>
        <dbReference type="EMBL" id="RLE47877.1"/>
    </source>
</evidence>
<evidence type="ECO:0000313" key="2">
    <source>
        <dbReference type="Proteomes" id="UP000278475"/>
    </source>
</evidence>